<dbReference type="Pfam" id="PF25573">
    <property type="entry name" value="TPR_PSMD3_N"/>
    <property type="match status" value="1"/>
</dbReference>
<evidence type="ECO:0000256" key="2">
    <source>
        <dbReference type="ARBA" id="ARBA00022942"/>
    </source>
</evidence>
<dbReference type="KEGG" id="tad:TRIADDRAFT_53909"/>
<evidence type="ECO:0000313" key="7">
    <source>
        <dbReference type="Proteomes" id="UP000009022"/>
    </source>
</evidence>
<dbReference type="Pfam" id="PF08375">
    <property type="entry name" value="Rpn3_C"/>
    <property type="match status" value="1"/>
</dbReference>
<dbReference type="PROSITE" id="PS50250">
    <property type="entry name" value="PCI"/>
    <property type="match status" value="1"/>
</dbReference>
<keyword evidence="2" id="KW-0647">Proteasome</keyword>
<sequence>MTMSSTKDDKPQEKHPTEDANKKDPKVDQRREEERIFGEDIQEHAKYIERSVKTMESRYVARILRTIKGIRSKASDNLLRKAINKHLATDSPSKDRLLSFLDESMDIAEEGGDTVVEVRHKKTDLLEIEIYLHLLVLMHLLDSKRYDKAIACADLLIEKCEVNTKHSLDLLSAKCYYYYSRAYELSDRLRDIRSKLLARLRTCTIRHDEEGQAVLINLLLQNYLHYNLYDQANKLVSKAAFPEAASNNEWARHFFYLGRIRAIELNYSDAYQHLLQVHKFAIVVQLLLGEIPDRSIFRDRCLRRPLLPYFQLTQAVRNGDLARFNVVVDKFKSRFLANKTYTLIIRLRHNVIKTGVRMINISYSSISLEDIAKKLQLDSREDAEYIVAKAIKDGVIDAVINHESGTVESKENVDIYSTNQPQEVFNQRTSFCLQVYNQSVKAMRYPRKTYSDNVESAEGRREREQHDLELAKEMADKDDDF</sequence>
<dbReference type="Proteomes" id="UP000009022">
    <property type="component" value="Unassembled WGS sequence"/>
</dbReference>
<evidence type="ECO:0000259" key="5">
    <source>
        <dbReference type="PROSITE" id="PS50250"/>
    </source>
</evidence>
<dbReference type="GO" id="GO:0008541">
    <property type="term" value="C:proteasome regulatory particle, lid subcomplex"/>
    <property type="evidence" value="ECO:0000318"/>
    <property type="project" value="GO_Central"/>
</dbReference>
<keyword evidence="7" id="KW-1185">Reference proteome</keyword>
<protein>
    <recommendedName>
        <fullName evidence="3">26S proteasome regulatory subunit RPN3</fullName>
    </recommendedName>
</protein>
<dbReference type="GO" id="GO:0042176">
    <property type="term" value="P:regulation of protein catabolic process"/>
    <property type="evidence" value="ECO:0007669"/>
    <property type="project" value="InterPro"/>
</dbReference>
<dbReference type="GO" id="GO:0006511">
    <property type="term" value="P:ubiquitin-dependent protein catabolic process"/>
    <property type="evidence" value="ECO:0000318"/>
    <property type="project" value="GO_Central"/>
</dbReference>
<dbReference type="HOGENOM" id="CLU_019858_1_2_1"/>
<dbReference type="SMART" id="SM00753">
    <property type="entry name" value="PAM"/>
    <property type="match status" value="1"/>
</dbReference>
<dbReference type="Pfam" id="PF01399">
    <property type="entry name" value="PCI"/>
    <property type="match status" value="1"/>
</dbReference>
<proteinExistence type="inferred from homology"/>
<feature type="domain" description="PCI" evidence="5">
    <location>
        <begin position="240"/>
        <end position="414"/>
    </location>
</feature>
<evidence type="ECO:0000256" key="3">
    <source>
        <dbReference type="ARBA" id="ARBA00075103"/>
    </source>
</evidence>
<gene>
    <name evidence="6" type="ORF">TRIADDRAFT_53909</name>
</gene>
<dbReference type="InterPro" id="IPR013586">
    <property type="entry name" value="PSMD3_C"/>
</dbReference>
<feature type="region of interest" description="Disordered" evidence="4">
    <location>
        <begin position="451"/>
        <end position="481"/>
    </location>
</feature>
<comment type="similarity">
    <text evidence="1">Belongs to the proteasome subunit S3 family.</text>
</comment>
<dbReference type="PANTHER" id="PTHR10758:SF2">
    <property type="entry name" value="26S PROTEASOME NON-ATPASE REGULATORY SUBUNIT 3"/>
    <property type="match status" value="1"/>
</dbReference>
<dbReference type="OrthoDB" id="1713558at2759"/>
<dbReference type="InParanoid" id="B3RMD4"/>
<reference evidence="6 7" key="1">
    <citation type="journal article" date="2008" name="Nature">
        <title>The Trichoplax genome and the nature of placozoans.</title>
        <authorList>
            <person name="Srivastava M."/>
            <person name="Begovic E."/>
            <person name="Chapman J."/>
            <person name="Putnam N.H."/>
            <person name="Hellsten U."/>
            <person name="Kawashima T."/>
            <person name="Kuo A."/>
            <person name="Mitros T."/>
            <person name="Salamov A."/>
            <person name="Carpenter M.L."/>
            <person name="Signorovitch A.Y."/>
            <person name="Moreno M.A."/>
            <person name="Kamm K."/>
            <person name="Grimwood J."/>
            <person name="Schmutz J."/>
            <person name="Shapiro H."/>
            <person name="Grigoriev I.V."/>
            <person name="Buss L.W."/>
            <person name="Schierwater B."/>
            <person name="Dellaporta S.L."/>
            <person name="Rokhsar D.S."/>
        </authorList>
    </citation>
    <scope>NUCLEOTIDE SEQUENCE [LARGE SCALE GENOMIC DNA]</scope>
    <source>
        <strain evidence="6 7">Grell-BS-1999</strain>
    </source>
</reference>
<dbReference type="InterPro" id="IPR000717">
    <property type="entry name" value="PCI_dom"/>
</dbReference>
<dbReference type="SMART" id="SM00088">
    <property type="entry name" value="PINT"/>
    <property type="match status" value="1"/>
</dbReference>
<dbReference type="GeneID" id="6750881"/>
<dbReference type="OMA" id="AKVYFYF"/>
<dbReference type="PANTHER" id="PTHR10758">
    <property type="entry name" value="26S PROTEASOME NON-ATPASE REGULATORY SUBUNIT 3/COP9 SIGNALOSOME COMPLEX SUBUNIT 3"/>
    <property type="match status" value="1"/>
</dbReference>
<evidence type="ECO:0000313" key="6">
    <source>
        <dbReference type="EMBL" id="EDV28345.1"/>
    </source>
</evidence>
<accession>B3RMD4</accession>
<dbReference type="PhylomeDB" id="B3RMD4"/>
<dbReference type="InterPro" id="IPR057985">
    <property type="entry name" value="TPR_PSMD3_N"/>
</dbReference>
<dbReference type="STRING" id="10228.B3RMD4"/>
<feature type="region of interest" description="Disordered" evidence="4">
    <location>
        <begin position="1"/>
        <end position="35"/>
    </location>
</feature>
<organism evidence="6 7">
    <name type="scientific">Trichoplax adhaerens</name>
    <name type="common">Trichoplax reptans</name>
    <dbReference type="NCBI Taxonomy" id="10228"/>
    <lineage>
        <taxon>Eukaryota</taxon>
        <taxon>Metazoa</taxon>
        <taxon>Placozoa</taxon>
        <taxon>Uniplacotomia</taxon>
        <taxon>Trichoplacea</taxon>
        <taxon>Trichoplacidae</taxon>
        <taxon>Trichoplax</taxon>
    </lineage>
</organism>
<evidence type="ECO:0000256" key="1">
    <source>
        <dbReference type="ARBA" id="ARBA00007912"/>
    </source>
</evidence>
<dbReference type="RefSeq" id="XP_002110179.1">
    <property type="nucleotide sequence ID" value="XM_002110143.1"/>
</dbReference>
<dbReference type="GO" id="GO:0030234">
    <property type="term" value="F:enzyme regulator activity"/>
    <property type="evidence" value="ECO:0007669"/>
    <property type="project" value="InterPro"/>
</dbReference>
<dbReference type="InterPro" id="IPR050756">
    <property type="entry name" value="CSN3"/>
</dbReference>
<dbReference type="CTD" id="6750881"/>
<dbReference type="EMBL" id="DS985242">
    <property type="protein sequence ID" value="EDV28345.1"/>
    <property type="molecule type" value="Genomic_DNA"/>
</dbReference>
<dbReference type="SUPFAM" id="SSF46785">
    <property type="entry name" value="Winged helix' DNA-binding domain"/>
    <property type="match status" value="1"/>
</dbReference>
<dbReference type="FunFam" id="1.25.40.570:FF:000009">
    <property type="entry name" value="26S proteasome non-ATPase regulatory subunit 3"/>
    <property type="match status" value="1"/>
</dbReference>
<name>B3RMD4_TRIAD</name>
<feature type="compositionally biased region" description="Basic and acidic residues" evidence="4">
    <location>
        <begin position="457"/>
        <end position="475"/>
    </location>
</feature>
<evidence type="ECO:0000256" key="4">
    <source>
        <dbReference type="SAM" id="MobiDB-lite"/>
    </source>
</evidence>
<dbReference type="InterPro" id="IPR036390">
    <property type="entry name" value="WH_DNA-bd_sf"/>
</dbReference>
<dbReference type="eggNOG" id="KOG2581">
    <property type="taxonomic scope" value="Eukaryota"/>
</dbReference>
<dbReference type="AlphaFoldDB" id="B3RMD4"/>